<dbReference type="Pfam" id="PF02784">
    <property type="entry name" value="Orn_Arg_deC_N"/>
    <property type="match status" value="1"/>
</dbReference>
<name>A0A8D5ZMC8_9BACL</name>
<keyword evidence="3 4" id="KW-0663">Pyridoxal phosphate</keyword>
<evidence type="ECO:0000259" key="7">
    <source>
        <dbReference type="Pfam" id="PF03328"/>
    </source>
</evidence>
<dbReference type="GO" id="GO:0008836">
    <property type="term" value="F:diaminopimelate decarboxylase activity"/>
    <property type="evidence" value="ECO:0007669"/>
    <property type="project" value="TreeGrafter"/>
</dbReference>
<evidence type="ECO:0000259" key="6">
    <source>
        <dbReference type="Pfam" id="PF02784"/>
    </source>
</evidence>
<dbReference type="PANTHER" id="PTHR43727:SF2">
    <property type="entry name" value="GROUP IV DECARBOXYLASE"/>
    <property type="match status" value="1"/>
</dbReference>
<evidence type="ECO:0000256" key="4">
    <source>
        <dbReference type="PIRSR" id="PIRSR600183-50"/>
    </source>
</evidence>
<evidence type="ECO:0008006" key="10">
    <source>
        <dbReference type="Google" id="ProtNLM"/>
    </source>
</evidence>
<feature type="domain" description="Orn/DAP/Arg decarboxylase 2 N-terminal" evidence="6">
    <location>
        <begin position="293"/>
        <end position="540"/>
    </location>
</feature>
<sequence length="685" mass="76822">MLRTNAVKRKLQEGKIVYGLFSSIPAPLMVEMIGCAGYDFVIIDSEHVSINLETLENMIRAAEAINLAALVRVPDCSPGPILRALDAGAQGVVVPHVRSKEEAEAAVRASRYYPEGNRSLNSGRPAGFAKMDLPTYIRVANEEIMVVVMIEDREGVERIDEILSVPGIDMVLEGAADLSQSYGIPWQTRSPIVKEALKRVQESASRRGVPYCAIPRAEEDFPALYQQGIRAFVLGDERGVSFRAMSAHLNRYQMKAEALIKEREPLMNRVERYILSERENGRGSLPAFIYDLDDLREHVRRCVQTLPKPCRLFYAIKANSEEPILRALTPIVDGFEVASIGEIRKVRVIAPDIPIIFGGPGKTDEEIEGAIDHRVQLIHIESEHELRRVATIAARRNITVPILLRVNLKGPLPQATLAMAGRPTQFGIEEPEIPDVIRLAQQLPSVRVEGFHLHSISNNLDAEQHVRLVEYYCDRVKEWVEMFGLSISYLNAGGGIGINYTELDKQFDWDLFVRRLEFMLATKCPPGVTVLFECGRFLTAACGFYAVEVLDIKKNHGKHFVIVRGGTHQFRLPVSWQHSHPFRVLPVERWDYPFPRKVLTDAQITVVGQLCTPKDVLARDVYVSRVRIGDVILFSHAGAYGWAISHHDFLSHPHPRHIYLGETEKEAGDGGDSTHDQSIVHTPVD</sequence>
<dbReference type="RefSeq" id="WP_420830165.1">
    <property type="nucleotide sequence ID" value="NZ_AP024601.1"/>
</dbReference>
<reference evidence="8" key="1">
    <citation type="journal article" date="2013" name="Int. J. Syst. Evol. Microbiol.">
        <title>Polycladomyces abyssicola gen. nov., sp. nov., a thermophilic filamentous bacterium isolated from hemipelagic sediment.</title>
        <authorList>
            <person name="Tsubouchi T."/>
            <person name="Shimane Y."/>
            <person name="Mori K."/>
            <person name="Usui K."/>
            <person name="Hiraki T."/>
            <person name="Tame A."/>
            <person name="Uematsu K."/>
            <person name="Maruyama T."/>
            <person name="Hatada Y."/>
        </authorList>
    </citation>
    <scope>NUCLEOTIDE SEQUENCE</scope>
    <source>
        <strain evidence="8">JIR-001</strain>
    </source>
</reference>
<dbReference type="Gene3D" id="2.40.37.10">
    <property type="entry name" value="Lyase, Ornithine Decarboxylase, Chain A, domain 1"/>
    <property type="match status" value="1"/>
</dbReference>
<dbReference type="AlphaFoldDB" id="A0A8D5ZMC8"/>
<feature type="region of interest" description="Disordered" evidence="5">
    <location>
        <begin position="664"/>
        <end position="685"/>
    </location>
</feature>
<organism evidence="8 9">
    <name type="scientific">Polycladomyces abyssicola</name>
    <dbReference type="NCBI Taxonomy" id="1125966"/>
    <lineage>
        <taxon>Bacteria</taxon>
        <taxon>Bacillati</taxon>
        <taxon>Bacillota</taxon>
        <taxon>Bacilli</taxon>
        <taxon>Bacillales</taxon>
        <taxon>Thermoactinomycetaceae</taxon>
        <taxon>Polycladomyces</taxon>
    </lineage>
</organism>
<dbReference type="InterPro" id="IPR015813">
    <property type="entry name" value="Pyrv/PenolPyrv_kinase-like_dom"/>
</dbReference>
<gene>
    <name evidence="8" type="ORF">JIR001_05150</name>
</gene>
<feature type="domain" description="HpcH/HpaI aldolase/citrate lyase" evidence="7">
    <location>
        <begin position="18"/>
        <end position="212"/>
    </location>
</feature>
<accession>A0A8D5ZMC8</accession>
<dbReference type="GO" id="GO:0009089">
    <property type="term" value="P:lysine biosynthetic process via diaminopimelate"/>
    <property type="evidence" value="ECO:0007669"/>
    <property type="project" value="TreeGrafter"/>
</dbReference>
<dbReference type="InterPro" id="IPR005000">
    <property type="entry name" value="Aldolase/citrate-lyase_domain"/>
</dbReference>
<dbReference type="Gene3D" id="3.20.20.60">
    <property type="entry name" value="Phosphoenolpyruvate-binding domains"/>
    <property type="match status" value="1"/>
</dbReference>
<evidence type="ECO:0000256" key="1">
    <source>
        <dbReference type="ARBA" id="ARBA00001933"/>
    </source>
</evidence>
<feature type="modified residue" description="N6-(pyridoxal phosphate)lysine" evidence="4">
    <location>
        <position position="317"/>
    </location>
</feature>
<protein>
    <recommendedName>
        <fullName evidence="10">Siderophore biosynthesis protein SbnG</fullName>
    </recommendedName>
</protein>
<dbReference type="KEGG" id="pabs:JIR001_05150"/>
<keyword evidence="2" id="KW-0479">Metal-binding</keyword>
<dbReference type="SUPFAM" id="SSF51621">
    <property type="entry name" value="Phosphoenolpyruvate/pyruvate domain"/>
    <property type="match status" value="1"/>
</dbReference>
<dbReference type="GO" id="GO:0046872">
    <property type="term" value="F:metal ion binding"/>
    <property type="evidence" value="ECO:0007669"/>
    <property type="project" value="UniProtKB-KW"/>
</dbReference>
<dbReference type="InterPro" id="IPR029066">
    <property type="entry name" value="PLP-binding_barrel"/>
</dbReference>
<dbReference type="InterPro" id="IPR009006">
    <property type="entry name" value="Ala_racemase/Decarboxylase_C"/>
</dbReference>
<feature type="compositionally biased region" description="Basic and acidic residues" evidence="5">
    <location>
        <begin position="664"/>
        <end position="675"/>
    </location>
</feature>
<dbReference type="PROSITE" id="PS00879">
    <property type="entry name" value="ODR_DC_2_2"/>
    <property type="match status" value="1"/>
</dbReference>
<dbReference type="CDD" id="cd06843">
    <property type="entry name" value="PLPDE_III_PvsE_like"/>
    <property type="match status" value="1"/>
</dbReference>
<dbReference type="Gene3D" id="3.20.20.10">
    <property type="entry name" value="Alanine racemase"/>
    <property type="match status" value="1"/>
</dbReference>
<dbReference type="InterPro" id="IPR022644">
    <property type="entry name" value="De-COase2_N"/>
</dbReference>
<proteinExistence type="predicted"/>
<dbReference type="Pfam" id="PF03328">
    <property type="entry name" value="HpcH_HpaI"/>
    <property type="match status" value="1"/>
</dbReference>
<dbReference type="InterPro" id="IPR040442">
    <property type="entry name" value="Pyrv_kinase-like_dom_sf"/>
</dbReference>
<dbReference type="InterPro" id="IPR000183">
    <property type="entry name" value="Orn/DAP/Arg_de-COase"/>
</dbReference>
<feature type="compositionally biased region" description="Polar residues" evidence="5">
    <location>
        <begin position="676"/>
        <end position="685"/>
    </location>
</feature>
<evidence type="ECO:0000256" key="3">
    <source>
        <dbReference type="ARBA" id="ARBA00022898"/>
    </source>
</evidence>
<evidence type="ECO:0000313" key="8">
    <source>
        <dbReference type="EMBL" id="BCU80732.1"/>
    </source>
</evidence>
<reference evidence="8" key="2">
    <citation type="journal article" date="2021" name="Microbiol. Resour. Announc.">
        <title>Complete Genome Sequence of Polycladomyces abyssicola JIR-001T, Isolated from Hemipelagic Sediment in Deep Seawater.</title>
        <authorList>
            <person name="Tsubouchi T."/>
            <person name="Kaneko Y."/>
        </authorList>
    </citation>
    <scope>NUCLEOTIDE SEQUENCE</scope>
    <source>
        <strain evidence="8">JIR-001</strain>
    </source>
</reference>
<dbReference type="InterPro" id="IPR022657">
    <property type="entry name" value="De-COase2_CS"/>
</dbReference>
<dbReference type="PRINTS" id="PR01179">
    <property type="entry name" value="ODADCRBXLASE"/>
</dbReference>
<dbReference type="SUPFAM" id="SSF50621">
    <property type="entry name" value="Alanine racemase C-terminal domain-like"/>
    <property type="match status" value="1"/>
</dbReference>
<evidence type="ECO:0000256" key="2">
    <source>
        <dbReference type="ARBA" id="ARBA00022723"/>
    </source>
</evidence>
<dbReference type="PANTHER" id="PTHR43727">
    <property type="entry name" value="DIAMINOPIMELATE DECARBOXYLASE"/>
    <property type="match status" value="1"/>
</dbReference>
<dbReference type="EMBL" id="AP024601">
    <property type="protein sequence ID" value="BCU80732.1"/>
    <property type="molecule type" value="Genomic_DNA"/>
</dbReference>
<evidence type="ECO:0000256" key="5">
    <source>
        <dbReference type="SAM" id="MobiDB-lite"/>
    </source>
</evidence>
<dbReference type="SUPFAM" id="SSF51419">
    <property type="entry name" value="PLP-binding barrel"/>
    <property type="match status" value="1"/>
</dbReference>
<evidence type="ECO:0000313" key="9">
    <source>
        <dbReference type="Proteomes" id="UP000677436"/>
    </source>
</evidence>
<keyword evidence="9" id="KW-1185">Reference proteome</keyword>
<feature type="active site" description="Proton donor" evidence="4">
    <location>
        <position position="611"/>
    </location>
</feature>
<comment type="cofactor">
    <cofactor evidence="1 4">
        <name>pyridoxal 5'-phosphate</name>
        <dbReference type="ChEBI" id="CHEBI:597326"/>
    </cofactor>
</comment>
<dbReference type="Proteomes" id="UP000677436">
    <property type="component" value="Chromosome"/>
</dbReference>